<evidence type="ECO:0000313" key="1">
    <source>
        <dbReference type="EMBL" id="GAA0276205.1"/>
    </source>
</evidence>
<protein>
    <submittedName>
        <fullName evidence="1">Uncharacterized protein</fullName>
    </submittedName>
</protein>
<comment type="caution">
    <text evidence="1">The sequence shown here is derived from an EMBL/GenBank/DDBJ whole genome shotgun (WGS) entry which is preliminary data.</text>
</comment>
<dbReference type="EMBL" id="BAAAGX010000033">
    <property type="protein sequence ID" value="GAA0276205.1"/>
    <property type="molecule type" value="Genomic_DNA"/>
</dbReference>
<reference evidence="2" key="1">
    <citation type="journal article" date="2019" name="Int. J. Syst. Evol. Microbiol.">
        <title>The Global Catalogue of Microorganisms (GCM) 10K type strain sequencing project: providing services to taxonomists for standard genome sequencing and annotation.</title>
        <authorList>
            <consortium name="The Broad Institute Genomics Platform"/>
            <consortium name="The Broad Institute Genome Sequencing Center for Infectious Disease"/>
            <person name="Wu L."/>
            <person name="Ma J."/>
        </authorList>
    </citation>
    <scope>NUCLEOTIDE SEQUENCE [LARGE SCALE GENOMIC DNA]</scope>
    <source>
        <strain evidence="2">JCM 10425</strain>
    </source>
</reference>
<sequence length="88" mass="9273">MPEWSTAHSTAAAVPSAKITEAIAITVGTRLSIPAVYTADTAAIAAINVPAQRFEHLLPTSTEYLPTRKLLSSIRPGARWSRSVTGVG</sequence>
<organism evidence="1 2">
    <name type="scientific">Cryptosporangium japonicum</name>
    <dbReference type="NCBI Taxonomy" id="80872"/>
    <lineage>
        <taxon>Bacteria</taxon>
        <taxon>Bacillati</taxon>
        <taxon>Actinomycetota</taxon>
        <taxon>Actinomycetes</taxon>
        <taxon>Cryptosporangiales</taxon>
        <taxon>Cryptosporangiaceae</taxon>
        <taxon>Cryptosporangium</taxon>
    </lineage>
</organism>
<accession>A0ABP3EVF6</accession>
<gene>
    <name evidence="1" type="ORF">GCM10009539_75050</name>
</gene>
<evidence type="ECO:0000313" key="2">
    <source>
        <dbReference type="Proteomes" id="UP001500967"/>
    </source>
</evidence>
<name>A0ABP3EVF6_9ACTN</name>
<proteinExistence type="predicted"/>
<dbReference type="Proteomes" id="UP001500967">
    <property type="component" value="Unassembled WGS sequence"/>
</dbReference>
<keyword evidence="2" id="KW-1185">Reference proteome</keyword>